<reference evidence="2 3" key="1">
    <citation type="journal article" date="2020" name="Antonie Van Leeuwenhoek">
        <title>Stenotrophomonas cyclobalanopsidis sp. nov., isolated from the leaf spot disease of Cyclobalanopsis patelliformis.</title>
        <authorList>
            <person name="Bian D.R."/>
            <person name="Xue H."/>
            <person name="Piao C.G."/>
            <person name="Li Y."/>
        </authorList>
    </citation>
    <scope>NUCLEOTIDE SEQUENCE [LARGE SCALE GENOMIC DNA]</scope>
    <source>
        <strain evidence="2 3">TPQG1-4</strain>
    </source>
</reference>
<proteinExistence type="predicted"/>
<feature type="chain" id="PRO_5046619891" evidence="1">
    <location>
        <begin position="28"/>
        <end position="130"/>
    </location>
</feature>
<dbReference type="RefSeq" id="WP_150453963.1">
    <property type="nucleotide sequence ID" value="NZ_VYKI01000005.1"/>
</dbReference>
<dbReference type="EMBL" id="VYKI01000005">
    <property type="protein sequence ID" value="KAA9001545.1"/>
    <property type="molecule type" value="Genomic_DNA"/>
</dbReference>
<organism evidence="2 3">
    <name type="scientific">Stenotrophomonas cyclobalanopsidis</name>
    <dbReference type="NCBI Taxonomy" id="2771362"/>
    <lineage>
        <taxon>Bacteria</taxon>
        <taxon>Pseudomonadati</taxon>
        <taxon>Pseudomonadota</taxon>
        <taxon>Gammaproteobacteria</taxon>
        <taxon>Lysobacterales</taxon>
        <taxon>Lysobacteraceae</taxon>
        <taxon>Stenotrophomonas</taxon>
    </lineage>
</organism>
<evidence type="ECO:0000313" key="2">
    <source>
        <dbReference type="EMBL" id="KAA9001545.1"/>
    </source>
</evidence>
<sequence>MNMHSLPALFAALALSAGTLLATPAHAADAPPAGTDACIQLDSDLQLVRAGASRNILLRSGQDHYVVYFKDDCSKAGYSRRLTFVTDGEQGQVCGAGRTELRTDGGNCAIASVEPIDAAVFKQKARQRTR</sequence>
<comment type="caution">
    <text evidence="2">The sequence shown here is derived from an EMBL/GenBank/DDBJ whole genome shotgun (WGS) entry which is preliminary data.</text>
</comment>
<gene>
    <name evidence="2" type="ORF">FJU31_06215</name>
</gene>
<keyword evidence="1" id="KW-0732">Signal</keyword>
<evidence type="ECO:0000313" key="3">
    <source>
        <dbReference type="Proteomes" id="UP000326367"/>
    </source>
</evidence>
<name>A0ABQ6T346_9GAMM</name>
<dbReference type="Proteomes" id="UP000326367">
    <property type="component" value="Unassembled WGS sequence"/>
</dbReference>
<feature type="signal peptide" evidence="1">
    <location>
        <begin position="1"/>
        <end position="27"/>
    </location>
</feature>
<protein>
    <submittedName>
        <fullName evidence="2">Uncharacterized protein</fullName>
    </submittedName>
</protein>
<keyword evidence="3" id="KW-1185">Reference proteome</keyword>
<accession>A0ABQ6T346</accession>
<evidence type="ECO:0000256" key="1">
    <source>
        <dbReference type="SAM" id="SignalP"/>
    </source>
</evidence>